<name>S8E2I0_FOMSC</name>
<dbReference type="OrthoDB" id="2322499at2759"/>
<dbReference type="Proteomes" id="UP000015241">
    <property type="component" value="Unassembled WGS sequence"/>
</dbReference>
<dbReference type="STRING" id="743788.S8E2I0"/>
<dbReference type="PROSITE" id="PS50181">
    <property type="entry name" value="FBOX"/>
    <property type="match status" value="1"/>
</dbReference>
<evidence type="ECO:0000313" key="2">
    <source>
        <dbReference type="EMBL" id="EPS97643.1"/>
    </source>
</evidence>
<accession>S8E2I0</accession>
<protein>
    <recommendedName>
        <fullName evidence="1">F-box domain-containing protein</fullName>
    </recommendedName>
</protein>
<dbReference type="eggNOG" id="ENOG502SAM6">
    <property type="taxonomic scope" value="Eukaryota"/>
</dbReference>
<reference evidence="2 3" key="1">
    <citation type="journal article" date="2012" name="Science">
        <title>The Paleozoic origin of enzymatic lignin decomposition reconstructed from 31 fungal genomes.</title>
        <authorList>
            <person name="Floudas D."/>
            <person name="Binder M."/>
            <person name="Riley R."/>
            <person name="Barry K."/>
            <person name="Blanchette R.A."/>
            <person name="Henrissat B."/>
            <person name="Martinez A.T."/>
            <person name="Otillar R."/>
            <person name="Spatafora J.W."/>
            <person name="Yadav J.S."/>
            <person name="Aerts A."/>
            <person name="Benoit I."/>
            <person name="Boyd A."/>
            <person name="Carlson A."/>
            <person name="Copeland A."/>
            <person name="Coutinho P.M."/>
            <person name="de Vries R.P."/>
            <person name="Ferreira P."/>
            <person name="Findley K."/>
            <person name="Foster B."/>
            <person name="Gaskell J."/>
            <person name="Glotzer D."/>
            <person name="Gorecki P."/>
            <person name="Heitman J."/>
            <person name="Hesse C."/>
            <person name="Hori C."/>
            <person name="Igarashi K."/>
            <person name="Jurgens J.A."/>
            <person name="Kallen N."/>
            <person name="Kersten P."/>
            <person name="Kohler A."/>
            <person name="Kuees U."/>
            <person name="Kumar T.K.A."/>
            <person name="Kuo A."/>
            <person name="LaButti K."/>
            <person name="Larrondo L.F."/>
            <person name="Lindquist E."/>
            <person name="Ling A."/>
            <person name="Lombard V."/>
            <person name="Lucas S."/>
            <person name="Lundell T."/>
            <person name="Martin R."/>
            <person name="McLaughlin D.J."/>
            <person name="Morgenstern I."/>
            <person name="Morin E."/>
            <person name="Murat C."/>
            <person name="Nagy L.G."/>
            <person name="Nolan M."/>
            <person name="Ohm R.A."/>
            <person name="Patyshakuliyeva A."/>
            <person name="Rokas A."/>
            <person name="Ruiz-Duenas F.J."/>
            <person name="Sabat G."/>
            <person name="Salamov A."/>
            <person name="Samejima M."/>
            <person name="Schmutz J."/>
            <person name="Slot J.C."/>
            <person name="St John F."/>
            <person name="Stenlid J."/>
            <person name="Sun H."/>
            <person name="Sun S."/>
            <person name="Syed K."/>
            <person name="Tsang A."/>
            <person name="Wiebenga A."/>
            <person name="Young D."/>
            <person name="Pisabarro A."/>
            <person name="Eastwood D.C."/>
            <person name="Martin F."/>
            <person name="Cullen D."/>
            <person name="Grigoriev I.V."/>
            <person name="Hibbett D.S."/>
        </authorList>
    </citation>
    <scope>NUCLEOTIDE SEQUENCE</scope>
    <source>
        <strain evidence="3">FP-58527</strain>
    </source>
</reference>
<dbReference type="EMBL" id="KE504174">
    <property type="protein sequence ID" value="EPS97643.1"/>
    <property type="molecule type" value="Genomic_DNA"/>
</dbReference>
<dbReference type="InterPro" id="IPR036047">
    <property type="entry name" value="F-box-like_dom_sf"/>
</dbReference>
<gene>
    <name evidence="2" type="ORF">FOMPIDRAFT_1052209</name>
</gene>
<dbReference type="HOGENOM" id="CLU_271920_0_0_1"/>
<feature type="domain" description="F-box" evidence="1">
    <location>
        <begin position="45"/>
        <end position="94"/>
    </location>
</feature>
<dbReference type="CDD" id="cd09917">
    <property type="entry name" value="F-box_SF"/>
    <property type="match status" value="1"/>
</dbReference>
<dbReference type="AlphaFoldDB" id="S8E2I0"/>
<dbReference type="InParanoid" id="S8E2I0"/>
<sequence>MPRKRARLANQQPTSVVTATGLASGTASSQAMLTRKHLRGKLGGLRDMPNMPMDILIEIFSHLLPMDLLNLARTSKPFRRLLMVRSSASLWKTSRRLVENLPECPAHLSEPAYANLVFSPHCHNCLRPQTQSILWEFAVRYCRFCKQALTVTLLDDDPAVVFLYDNLPEISHLVNWLPGKSDEIYHLPQLQEVQRNCQGLCDDEIQLSQYEYEQSQKVQAIREHALECEMWAEDRAAARANALEDMREKRLQFIVGKLREMGWGDEIDKLPVDLYPLSDHAQVRVAREITERTWTKIRDNLTKFMQDIQDTRLAEERSDIIQMRLSLFDGFVTEMRAVSLPEEVHLKFIDFATMPEYRALLDVPTDPDAFDEDAFRALVDRVPSLKSQWYAQKEEHLARMLEVAMGRVHAGESEDREHARILQLALSVLECKCCDERMEARSALSHRCARQPGLPWSSYPVVDDPDITPGTYMHEVRAFCPWVCPWSPECFRVPDLEPLRRVIRTCGKDPNTVTANEMHALDVRLAVTLADGRRRVMQWEDVVRAGHLDDTVVGNAWHFEVLSDSAKRRVAVLEREKSKWLGQLLVQGSLQYWCCRLCDVMSCGCTYAEILCHLEFSHMTALPALARGLLLLKYSHLSPTAVIESSLAVCTFAPPLSPVYNNRFFMPRRSKKAKVPGSVATEAAAAGVISAGGANTLETAIPANRSTTRKQLRGKAGGLRDMPHVPLDILIEIFSYMLPLDLLNLACGKRLVGWWKTSPIVPRPETVKTSDTHFCVEFLKKNLWEVRSNFNVVWLSFKLRNIYHVPQIQQVRQVWEELHDDTEKWSKYVHEQKERALAVYNLSDECRTWVEGEAAAKGYRREEVRERRLQFIVAKLREMGWGEEIDMLPEDLFPLSDHPQVRMAREISERTWEKTRDEIVSYMQHNKDLRVAEKRCAVLRVRLQTLELVTKTLRAKVGRHENTEFLPKFPDYALMPEFRALMEAPTEEMLNMQAFADVAVRLRELDRPWVVQREKCLARMLEKALGRLPEDADDELPANDDPNDMSYEIILKLAVSTLECQRCSERFHATDATLHRCTRGSGRSWLLDIQHETEGSYTYEVARISRSLRPWDMSCLRVPDLEPLRRVIQMAGKDPETVTEEEMNKLNVRVAVKGQLVDGKRRFMTWDAVRRTGHLDPVVCESG</sequence>
<dbReference type="SMART" id="SM00256">
    <property type="entry name" value="FBOX"/>
    <property type="match status" value="1"/>
</dbReference>
<evidence type="ECO:0000259" key="1">
    <source>
        <dbReference type="PROSITE" id="PS50181"/>
    </source>
</evidence>
<dbReference type="Gene3D" id="1.20.1280.50">
    <property type="match status" value="1"/>
</dbReference>
<evidence type="ECO:0000313" key="3">
    <source>
        <dbReference type="Proteomes" id="UP000015241"/>
    </source>
</evidence>
<dbReference type="Pfam" id="PF12937">
    <property type="entry name" value="F-box-like"/>
    <property type="match status" value="1"/>
</dbReference>
<organism evidence="2 3">
    <name type="scientific">Fomitopsis schrenkii</name>
    <name type="common">Brown rot fungus</name>
    <dbReference type="NCBI Taxonomy" id="2126942"/>
    <lineage>
        <taxon>Eukaryota</taxon>
        <taxon>Fungi</taxon>
        <taxon>Dikarya</taxon>
        <taxon>Basidiomycota</taxon>
        <taxon>Agaricomycotina</taxon>
        <taxon>Agaricomycetes</taxon>
        <taxon>Polyporales</taxon>
        <taxon>Fomitopsis</taxon>
    </lineage>
</organism>
<dbReference type="InterPro" id="IPR001810">
    <property type="entry name" value="F-box_dom"/>
</dbReference>
<proteinExistence type="predicted"/>
<keyword evidence="3" id="KW-1185">Reference proteome</keyword>
<dbReference type="SUPFAM" id="SSF81383">
    <property type="entry name" value="F-box domain"/>
    <property type="match status" value="1"/>
</dbReference>